<proteinExistence type="predicted"/>
<gene>
    <name evidence="2" type="ORF">LTR78_006398</name>
</gene>
<evidence type="ECO:0000313" key="2">
    <source>
        <dbReference type="EMBL" id="KAK3673843.1"/>
    </source>
</evidence>
<protein>
    <submittedName>
        <fullName evidence="2">Uncharacterized protein</fullName>
    </submittedName>
</protein>
<dbReference type="EMBL" id="JAUTXT010000023">
    <property type="protein sequence ID" value="KAK3673843.1"/>
    <property type="molecule type" value="Genomic_DNA"/>
</dbReference>
<accession>A0AAE0WLE2</accession>
<dbReference type="Proteomes" id="UP001274830">
    <property type="component" value="Unassembled WGS sequence"/>
</dbReference>
<sequence>MGSASCTIPARVTSKSSSRTEDMEDDRPRGDKRILKREDGVQTSRKRRRLGALEISTSPLPQTDEVNILLVQKIVTEAQASPKDAPGVKEAGDETVATIQVAHEAVEEKVQGAAPEPPAVSLLASRLTKISSTEISDEIDNIWSMVRSFTLSNIKSKASQNANACLPDSPPDPLPRLYTLLFGEQWRQQFFIMNSSKSWNRRKALEACLSVAIYSLVFEEELPWPGPVVAVARMQHEAVVYKRVLSNHGIEAELETIHWEAAALSPLDVEFQRDIISPAANAIAGRILPMLELQLLVLRATDQDNDLPQLRTQMLVDVSRIVKKALILKGRMRAAPEYYDWSWARTGQPFNHLMEDLRQGSGWRQVEWAVTPRIKVKETKGSEEWETVTLAKVFTKKSWRRVG</sequence>
<evidence type="ECO:0000256" key="1">
    <source>
        <dbReference type="SAM" id="MobiDB-lite"/>
    </source>
</evidence>
<feature type="compositionally biased region" description="Basic and acidic residues" evidence="1">
    <location>
        <begin position="18"/>
        <end position="40"/>
    </location>
</feature>
<name>A0AAE0WLE2_9PEZI</name>
<organism evidence="2 3">
    <name type="scientific">Recurvomyces mirabilis</name>
    <dbReference type="NCBI Taxonomy" id="574656"/>
    <lineage>
        <taxon>Eukaryota</taxon>
        <taxon>Fungi</taxon>
        <taxon>Dikarya</taxon>
        <taxon>Ascomycota</taxon>
        <taxon>Pezizomycotina</taxon>
        <taxon>Dothideomycetes</taxon>
        <taxon>Dothideomycetidae</taxon>
        <taxon>Mycosphaerellales</taxon>
        <taxon>Teratosphaeriaceae</taxon>
        <taxon>Recurvomyces</taxon>
    </lineage>
</organism>
<dbReference type="AlphaFoldDB" id="A0AAE0WLE2"/>
<reference evidence="2" key="1">
    <citation type="submission" date="2023-07" db="EMBL/GenBank/DDBJ databases">
        <title>Black Yeasts Isolated from many extreme environments.</title>
        <authorList>
            <person name="Coleine C."/>
            <person name="Stajich J.E."/>
            <person name="Selbmann L."/>
        </authorList>
    </citation>
    <scope>NUCLEOTIDE SEQUENCE</scope>
    <source>
        <strain evidence="2">CCFEE 5485</strain>
    </source>
</reference>
<evidence type="ECO:0000313" key="3">
    <source>
        <dbReference type="Proteomes" id="UP001274830"/>
    </source>
</evidence>
<feature type="region of interest" description="Disordered" evidence="1">
    <location>
        <begin position="1"/>
        <end position="48"/>
    </location>
</feature>
<comment type="caution">
    <text evidence="2">The sequence shown here is derived from an EMBL/GenBank/DDBJ whole genome shotgun (WGS) entry which is preliminary data.</text>
</comment>
<keyword evidence="3" id="KW-1185">Reference proteome</keyword>